<keyword evidence="2" id="KW-1185">Reference proteome</keyword>
<organism evidence="1 2">
    <name type="scientific">Trifolium medium</name>
    <dbReference type="NCBI Taxonomy" id="97028"/>
    <lineage>
        <taxon>Eukaryota</taxon>
        <taxon>Viridiplantae</taxon>
        <taxon>Streptophyta</taxon>
        <taxon>Embryophyta</taxon>
        <taxon>Tracheophyta</taxon>
        <taxon>Spermatophyta</taxon>
        <taxon>Magnoliopsida</taxon>
        <taxon>eudicotyledons</taxon>
        <taxon>Gunneridae</taxon>
        <taxon>Pentapetalae</taxon>
        <taxon>rosids</taxon>
        <taxon>fabids</taxon>
        <taxon>Fabales</taxon>
        <taxon>Fabaceae</taxon>
        <taxon>Papilionoideae</taxon>
        <taxon>50 kb inversion clade</taxon>
        <taxon>NPAAA clade</taxon>
        <taxon>Hologalegina</taxon>
        <taxon>IRL clade</taxon>
        <taxon>Trifolieae</taxon>
        <taxon>Trifolium</taxon>
    </lineage>
</organism>
<evidence type="ECO:0000313" key="1">
    <source>
        <dbReference type="EMBL" id="MCI13359.1"/>
    </source>
</evidence>
<dbReference type="Proteomes" id="UP000265520">
    <property type="component" value="Unassembled WGS sequence"/>
</dbReference>
<feature type="non-terminal residue" evidence="1">
    <location>
        <position position="119"/>
    </location>
</feature>
<dbReference type="EMBL" id="LXQA010087964">
    <property type="protein sequence ID" value="MCI13359.1"/>
    <property type="molecule type" value="Genomic_DNA"/>
</dbReference>
<dbReference type="AlphaFoldDB" id="A0A392PPD7"/>
<proteinExistence type="predicted"/>
<accession>A0A392PPD7</accession>
<reference evidence="1 2" key="1">
    <citation type="journal article" date="2018" name="Front. Plant Sci.">
        <title>Red Clover (Trifolium pratense) and Zigzag Clover (T. medium) - A Picture of Genomic Similarities and Differences.</title>
        <authorList>
            <person name="Dluhosova J."/>
            <person name="Istvanek J."/>
            <person name="Nedelnik J."/>
            <person name="Repkova J."/>
        </authorList>
    </citation>
    <scope>NUCLEOTIDE SEQUENCE [LARGE SCALE GENOMIC DNA]</scope>
    <source>
        <strain evidence="2">cv. 10/8</strain>
        <tissue evidence="1">Leaf</tissue>
    </source>
</reference>
<comment type="caution">
    <text evidence="1">The sequence shown here is derived from an EMBL/GenBank/DDBJ whole genome shotgun (WGS) entry which is preliminary data.</text>
</comment>
<sequence length="119" mass="13073">MNLLVFPHVDMLQKKISKHEIANENLIATEVSNHKNLTTYEVAKLDGEDSSVSDCCPKIEKTISIESGCRHLENSLNNAPAITSDTIQNSISPKDVTCHAVHETVHEKLGVDHKSTVNA</sequence>
<evidence type="ECO:0000313" key="2">
    <source>
        <dbReference type="Proteomes" id="UP000265520"/>
    </source>
</evidence>
<protein>
    <submittedName>
        <fullName evidence="1">Uncharacterized protein</fullName>
    </submittedName>
</protein>
<name>A0A392PPD7_9FABA</name>